<evidence type="ECO:0000313" key="8">
    <source>
        <dbReference type="Proteomes" id="UP000013026"/>
    </source>
</evidence>
<dbReference type="KEGG" id="mre:K649_11785"/>
<reference evidence="7 8" key="1">
    <citation type="submission" date="2013-04" db="EMBL/GenBank/DDBJ databases">
        <authorList>
            <person name="Chin J."/>
            <person name="Alexander D.H."/>
            <person name="Marks P."/>
            <person name="Korlach J."/>
            <person name="Clum A."/>
            <person name="Copeland A."/>
        </authorList>
    </citation>
    <scope>NUCLEOTIDE SEQUENCE [LARGE SCALE GENOMIC DNA]</scope>
    <source>
        <strain evidence="8">ATCC 35948 / DSM 1279 / VKM B-1258 / 21</strain>
    </source>
</reference>
<evidence type="ECO:0000259" key="6">
    <source>
        <dbReference type="Pfam" id="PF04893"/>
    </source>
</evidence>
<dbReference type="GO" id="GO:0016020">
    <property type="term" value="C:membrane"/>
    <property type="evidence" value="ECO:0007669"/>
    <property type="project" value="UniProtKB-SubCell"/>
</dbReference>
<dbReference type="Pfam" id="PF04893">
    <property type="entry name" value="Yip1"/>
    <property type="match status" value="1"/>
</dbReference>
<proteinExistence type="predicted"/>
<dbReference type="Proteomes" id="UP000013026">
    <property type="component" value="Chromosome"/>
</dbReference>
<name>M9X8K1_MEIRD</name>
<evidence type="ECO:0000256" key="5">
    <source>
        <dbReference type="SAM" id="Phobius"/>
    </source>
</evidence>
<keyword evidence="3 5" id="KW-1133">Transmembrane helix</keyword>
<evidence type="ECO:0000256" key="1">
    <source>
        <dbReference type="ARBA" id="ARBA00004141"/>
    </source>
</evidence>
<dbReference type="AlphaFoldDB" id="M9X8K1"/>
<dbReference type="STRING" id="504728.K649_11785"/>
<gene>
    <name evidence="7" type="ORF">K649_11785</name>
</gene>
<dbReference type="PATRIC" id="fig|504728.9.peg.2427"/>
<keyword evidence="2 5" id="KW-0812">Transmembrane</keyword>
<dbReference type="EMBL" id="CP005385">
    <property type="protein sequence ID" value="AGK05647.1"/>
    <property type="molecule type" value="Genomic_DNA"/>
</dbReference>
<comment type="subcellular location">
    <subcellularLocation>
        <location evidence="1">Membrane</location>
        <topology evidence="1">Multi-pass membrane protein</topology>
    </subcellularLocation>
</comment>
<evidence type="ECO:0000313" key="7">
    <source>
        <dbReference type="EMBL" id="AGK05647.1"/>
    </source>
</evidence>
<feature type="domain" description="Yip1" evidence="6">
    <location>
        <begin position="5"/>
        <end position="201"/>
    </location>
</feature>
<sequence>MIMLDVLLQPTHFFRALAERKPNLVAPFFIVIAATTAASLGQVLLLRLLPGLLPGGWVVQMVLALVGGVVVGMILWGLGGLIVRLLAGPDSRAWEVYGWANVPALLVGLVLIPFGALFPVTADLPPVPPMTDAEAVRAWQREYQQVVGSAVGTRVLQGLGMLGSIWSFWIIWSGLRVLAPARALWATLAVAAVSLAFTLWGILAQG</sequence>
<evidence type="ECO:0000256" key="2">
    <source>
        <dbReference type="ARBA" id="ARBA00022692"/>
    </source>
</evidence>
<feature type="transmembrane region" description="Helical" evidence="5">
    <location>
        <begin position="184"/>
        <end position="203"/>
    </location>
</feature>
<keyword evidence="4 5" id="KW-0472">Membrane</keyword>
<accession>M9X8K1</accession>
<feature type="transmembrane region" description="Helical" evidence="5">
    <location>
        <begin position="99"/>
        <end position="120"/>
    </location>
</feature>
<feature type="transmembrane region" description="Helical" evidence="5">
    <location>
        <begin position="24"/>
        <end position="45"/>
    </location>
</feature>
<evidence type="ECO:0000256" key="4">
    <source>
        <dbReference type="ARBA" id="ARBA00023136"/>
    </source>
</evidence>
<feature type="transmembrane region" description="Helical" evidence="5">
    <location>
        <begin position="57"/>
        <end position="87"/>
    </location>
</feature>
<protein>
    <recommendedName>
        <fullName evidence="6">Yip1 domain-containing protein</fullName>
    </recommendedName>
</protein>
<organism evidence="7 8">
    <name type="scientific">Meiothermus ruber (strain ATCC 35948 / DSM 1279 / VKM B-1258 / 21)</name>
    <name type="common">Thermus ruber</name>
    <dbReference type="NCBI Taxonomy" id="504728"/>
    <lineage>
        <taxon>Bacteria</taxon>
        <taxon>Thermotogati</taxon>
        <taxon>Deinococcota</taxon>
        <taxon>Deinococci</taxon>
        <taxon>Thermales</taxon>
        <taxon>Thermaceae</taxon>
        <taxon>Meiothermus</taxon>
    </lineage>
</organism>
<feature type="transmembrane region" description="Helical" evidence="5">
    <location>
        <begin position="155"/>
        <end position="172"/>
    </location>
</feature>
<evidence type="ECO:0000256" key="3">
    <source>
        <dbReference type="ARBA" id="ARBA00022989"/>
    </source>
</evidence>
<dbReference type="InterPro" id="IPR006977">
    <property type="entry name" value="Yip1_dom"/>
</dbReference>